<gene>
    <name evidence="2" type="ORF">MONAX_5E038930</name>
</gene>
<sequence>MVNKYINQGMAEMVPSMLFMEEEHVLDFKGFTSLHRALKSSIPHHDFCLQLRPLCNQ</sequence>
<feature type="domain" description="TIP49 P-loop" evidence="1">
    <location>
        <begin position="1"/>
        <end position="42"/>
    </location>
</feature>
<dbReference type="InterPro" id="IPR010339">
    <property type="entry name" value="TIP49_P-loop"/>
</dbReference>
<name>A0A5E4C1Z6_MARMO</name>
<evidence type="ECO:0000313" key="2">
    <source>
        <dbReference type="EMBL" id="VTJ75923.1"/>
    </source>
</evidence>
<organism evidence="2 3">
    <name type="scientific">Marmota monax</name>
    <name type="common">Woodchuck</name>
    <dbReference type="NCBI Taxonomy" id="9995"/>
    <lineage>
        <taxon>Eukaryota</taxon>
        <taxon>Metazoa</taxon>
        <taxon>Chordata</taxon>
        <taxon>Craniata</taxon>
        <taxon>Vertebrata</taxon>
        <taxon>Euteleostomi</taxon>
        <taxon>Mammalia</taxon>
        <taxon>Eutheria</taxon>
        <taxon>Euarchontoglires</taxon>
        <taxon>Glires</taxon>
        <taxon>Rodentia</taxon>
        <taxon>Sciuromorpha</taxon>
        <taxon>Sciuridae</taxon>
        <taxon>Xerinae</taxon>
        <taxon>Marmotini</taxon>
        <taxon>Marmota</taxon>
    </lineage>
</organism>
<keyword evidence="3" id="KW-1185">Reference proteome</keyword>
<protein>
    <recommendedName>
        <fullName evidence="1">TIP49 P-loop domain-containing protein</fullName>
    </recommendedName>
</protein>
<dbReference type="GO" id="GO:0005524">
    <property type="term" value="F:ATP binding"/>
    <property type="evidence" value="ECO:0007669"/>
    <property type="project" value="InterPro"/>
</dbReference>
<dbReference type="Proteomes" id="UP000335636">
    <property type="component" value="Unassembled WGS sequence"/>
</dbReference>
<dbReference type="AlphaFoldDB" id="A0A5E4C1Z6"/>
<dbReference type="Gene3D" id="3.40.50.300">
    <property type="entry name" value="P-loop containing nucleotide triphosphate hydrolases"/>
    <property type="match status" value="1"/>
</dbReference>
<evidence type="ECO:0000313" key="3">
    <source>
        <dbReference type="Proteomes" id="UP000335636"/>
    </source>
</evidence>
<evidence type="ECO:0000259" key="1">
    <source>
        <dbReference type="Pfam" id="PF06068"/>
    </source>
</evidence>
<accession>A0A5E4C1Z6</accession>
<reference evidence="2" key="1">
    <citation type="submission" date="2019-04" db="EMBL/GenBank/DDBJ databases">
        <authorList>
            <person name="Alioto T."/>
            <person name="Alioto T."/>
        </authorList>
    </citation>
    <scope>NUCLEOTIDE SEQUENCE [LARGE SCALE GENOMIC DNA]</scope>
</reference>
<dbReference type="Pfam" id="PF06068">
    <property type="entry name" value="TIP49"/>
    <property type="match status" value="1"/>
</dbReference>
<dbReference type="InterPro" id="IPR027417">
    <property type="entry name" value="P-loop_NTPase"/>
</dbReference>
<comment type="caution">
    <text evidence="2">The sequence shown here is derived from an EMBL/GenBank/DDBJ whole genome shotgun (WGS) entry which is preliminary data.</text>
</comment>
<proteinExistence type="predicted"/>
<feature type="non-terminal residue" evidence="2">
    <location>
        <position position="57"/>
    </location>
</feature>
<dbReference type="EMBL" id="CABDUW010000838">
    <property type="protein sequence ID" value="VTJ75923.1"/>
    <property type="molecule type" value="Genomic_DNA"/>
</dbReference>